<dbReference type="InterPro" id="IPR029063">
    <property type="entry name" value="SAM-dependent_MTases_sf"/>
</dbReference>
<dbReference type="PANTHER" id="PTHR44068">
    <property type="entry name" value="ZGC:194242"/>
    <property type="match status" value="1"/>
</dbReference>
<feature type="domain" description="Polyketide synthase-like methyltransferase" evidence="4">
    <location>
        <begin position="50"/>
        <end position="261"/>
    </location>
</feature>
<keyword evidence="1 5" id="KW-0489">Methyltransferase</keyword>
<dbReference type="RefSeq" id="WP_131156358.1">
    <property type="nucleotide sequence ID" value="NZ_CP036402.1"/>
</dbReference>
<reference evidence="5 6" key="1">
    <citation type="submission" date="2019-01" db="EMBL/GenBank/DDBJ databases">
        <title>Egibacter rhizosphaerae EGI 80759T.</title>
        <authorList>
            <person name="Chen D.-D."/>
            <person name="Tian Y."/>
            <person name="Jiao J.-Y."/>
            <person name="Zhang X.-T."/>
            <person name="Zhang Y.-G."/>
            <person name="Zhang Y."/>
            <person name="Xiao M."/>
            <person name="Shu W.-S."/>
            <person name="Li W.-J."/>
        </authorList>
    </citation>
    <scope>NUCLEOTIDE SEQUENCE [LARGE SCALE GENOMIC DNA]</scope>
    <source>
        <strain evidence="5 6">EGI 80759</strain>
    </source>
</reference>
<dbReference type="EMBL" id="CP036402">
    <property type="protein sequence ID" value="QBI21365.1"/>
    <property type="molecule type" value="Genomic_DNA"/>
</dbReference>
<name>A0A411YJ82_9ACTN</name>
<gene>
    <name evidence="5" type="ORF">ER308_18520</name>
</gene>
<dbReference type="GO" id="GO:0008757">
    <property type="term" value="F:S-adenosylmethionine-dependent methyltransferase activity"/>
    <property type="evidence" value="ECO:0007669"/>
    <property type="project" value="InterPro"/>
</dbReference>
<organism evidence="5 6">
    <name type="scientific">Egibacter rhizosphaerae</name>
    <dbReference type="NCBI Taxonomy" id="1670831"/>
    <lineage>
        <taxon>Bacteria</taxon>
        <taxon>Bacillati</taxon>
        <taxon>Actinomycetota</taxon>
        <taxon>Nitriliruptoria</taxon>
        <taxon>Egibacterales</taxon>
        <taxon>Egibacteraceae</taxon>
        <taxon>Egibacter</taxon>
    </lineage>
</organism>
<dbReference type="Gene3D" id="3.40.50.150">
    <property type="entry name" value="Vaccinia Virus protein VP39"/>
    <property type="match status" value="1"/>
</dbReference>
<proteinExistence type="predicted"/>
<accession>A0A411YJ82</accession>
<dbReference type="Proteomes" id="UP000291469">
    <property type="component" value="Chromosome"/>
</dbReference>
<dbReference type="KEGG" id="erz:ER308_18520"/>
<keyword evidence="6" id="KW-1185">Reference proteome</keyword>
<dbReference type="GO" id="GO:0032259">
    <property type="term" value="P:methylation"/>
    <property type="evidence" value="ECO:0007669"/>
    <property type="project" value="UniProtKB-KW"/>
</dbReference>
<sequence>MSTDISTVVEETQAYYDGPAHEIYSRLWGDNIHMGYWREGDNLQDAMAHLNEVMAERGAIRNQQRVLDVGSGNGAAAVYLAVERGAHVVGLNLSERENDFARERVAEAGVDDQVEIRYGDFHTLPFDEGEFDVVWSQESLLHAVDKPRVLRECLRVLAPGGRLVLSDLLMRADVPDDERQTLYARVGTPEMWDRDGYQRALRDAGFTVRESDDWGQNVAPTYGAVRAALQERRDELEGPVPSDQIDRTLTALGQWVEAGRSGKISHGFFVAERPA</sequence>
<evidence type="ECO:0000313" key="5">
    <source>
        <dbReference type="EMBL" id="QBI21365.1"/>
    </source>
</evidence>
<dbReference type="SMART" id="SM00828">
    <property type="entry name" value="PKS_MT"/>
    <property type="match status" value="1"/>
</dbReference>
<evidence type="ECO:0000256" key="2">
    <source>
        <dbReference type="ARBA" id="ARBA00022679"/>
    </source>
</evidence>
<dbReference type="InterPro" id="IPR050447">
    <property type="entry name" value="Erg6_SMT_methyltransf"/>
</dbReference>
<keyword evidence="2 5" id="KW-0808">Transferase</keyword>
<dbReference type="Pfam" id="PF08241">
    <property type="entry name" value="Methyltransf_11"/>
    <property type="match status" value="1"/>
</dbReference>
<evidence type="ECO:0000256" key="1">
    <source>
        <dbReference type="ARBA" id="ARBA00022603"/>
    </source>
</evidence>
<evidence type="ECO:0000256" key="3">
    <source>
        <dbReference type="ARBA" id="ARBA00022691"/>
    </source>
</evidence>
<keyword evidence="3" id="KW-0949">S-adenosyl-L-methionine</keyword>
<dbReference type="AlphaFoldDB" id="A0A411YJ82"/>
<evidence type="ECO:0000313" key="6">
    <source>
        <dbReference type="Proteomes" id="UP000291469"/>
    </source>
</evidence>
<dbReference type="SUPFAM" id="SSF53335">
    <property type="entry name" value="S-adenosyl-L-methionine-dependent methyltransferases"/>
    <property type="match status" value="1"/>
</dbReference>
<evidence type="ECO:0000259" key="4">
    <source>
        <dbReference type="SMART" id="SM00828"/>
    </source>
</evidence>
<dbReference type="PANTHER" id="PTHR44068:SF11">
    <property type="entry name" value="GERANYL DIPHOSPHATE 2-C-METHYLTRANSFERASE"/>
    <property type="match status" value="1"/>
</dbReference>
<dbReference type="OrthoDB" id="9769602at2"/>
<protein>
    <submittedName>
        <fullName evidence="5">Methyltransferase domain-containing protein</fullName>
    </submittedName>
</protein>
<dbReference type="CDD" id="cd02440">
    <property type="entry name" value="AdoMet_MTases"/>
    <property type="match status" value="1"/>
</dbReference>
<dbReference type="InterPro" id="IPR013216">
    <property type="entry name" value="Methyltransf_11"/>
</dbReference>
<dbReference type="InterPro" id="IPR020803">
    <property type="entry name" value="MeTfrase_dom"/>
</dbReference>